<dbReference type="Proteomes" id="UP000002432">
    <property type="component" value="Chromosome"/>
</dbReference>
<name>Q1IS09_KORVE</name>
<organism evidence="3 4">
    <name type="scientific">Koribacter versatilis (strain Ellin345)</name>
    <dbReference type="NCBI Taxonomy" id="204669"/>
    <lineage>
        <taxon>Bacteria</taxon>
        <taxon>Pseudomonadati</taxon>
        <taxon>Acidobacteriota</taxon>
        <taxon>Terriglobia</taxon>
        <taxon>Terriglobales</taxon>
        <taxon>Candidatus Korobacteraceae</taxon>
        <taxon>Candidatus Korobacter</taxon>
    </lineage>
</organism>
<dbReference type="PANTHER" id="PTHR31350:SF21">
    <property type="entry name" value="F-BOX ONLY PROTEIN 21"/>
    <property type="match status" value="1"/>
</dbReference>
<dbReference type="PANTHER" id="PTHR31350">
    <property type="entry name" value="SI:DKEY-261L7.2"/>
    <property type="match status" value="1"/>
</dbReference>
<evidence type="ECO:0000313" key="3">
    <source>
        <dbReference type="EMBL" id="ABF40341.1"/>
    </source>
</evidence>
<dbReference type="InterPro" id="IPR011990">
    <property type="entry name" value="TPR-like_helical_dom_sf"/>
</dbReference>
<evidence type="ECO:0000313" key="4">
    <source>
        <dbReference type="Proteomes" id="UP000002432"/>
    </source>
</evidence>
<dbReference type="EnsemblBacteria" id="ABF40341">
    <property type="protein sequence ID" value="ABF40341"/>
    <property type="gene ID" value="Acid345_1339"/>
</dbReference>
<keyword evidence="4" id="KW-1185">Reference proteome</keyword>
<dbReference type="eggNOG" id="COG2912">
    <property type="taxonomic scope" value="Bacteria"/>
</dbReference>
<dbReference type="Gene3D" id="1.25.40.10">
    <property type="entry name" value="Tetratricopeptide repeat domain"/>
    <property type="match status" value="1"/>
</dbReference>
<feature type="domain" description="Protein SirB1 N-terminal" evidence="2">
    <location>
        <begin position="47"/>
        <end position="200"/>
    </location>
</feature>
<comment type="similarity">
    <text evidence="1">Belongs to the UPF0162 family.</text>
</comment>
<proteinExistence type="inferred from homology"/>
<evidence type="ECO:0000259" key="2">
    <source>
        <dbReference type="Pfam" id="PF13369"/>
    </source>
</evidence>
<dbReference type="HOGENOM" id="CLU_063810_1_0_0"/>
<dbReference type="Pfam" id="PF13371">
    <property type="entry name" value="TPR_9"/>
    <property type="match status" value="1"/>
</dbReference>
<dbReference type="STRING" id="204669.Acid345_1339"/>
<dbReference type="Pfam" id="PF13369">
    <property type="entry name" value="Transglut_core2"/>
    <property type="match status" value="1"/>
</dbReference>
<gene>
    <name evidence="3" type="ordered locus">Acid345_1339</name>
</gene>
<dbReference type="KEGG" id="aba:Acid345_1339"/>
<dbReference type="AlphaFoldDB" id="Q1IS09"/>
<dbReference type="EMBL" id="CP000360">
    <property type="protein sequence ID" value="ABF40341.1"/>
    <property type="molecule type" value="Genomic_DNA"/>
</dbReference>
<protein>
    <recommendedName>
        <fullName evidence="2">Protein SirB1 N-terminal domain-containing protein</fullName>
    </recommendedName>
</protein>
<accession>Q1IS09</accession>
<evidence type="ECO:0000256" key="1">
    <source>
        <dbReference type="ARBA" id="ARBA00007100"/>
    </source>
</evidence>
<dbReference type="InterPro" id="IPR032698">
    <property type="entry name" value="SirB1_N"/>
</dbReference>
<dbReference type="OrthoDB" id="232498at2"/>
<sequence>MQVVGTRSVTEEFIALVRAEIEDDRIDLLHASLTIARTEYPNLDIRNYVTRVEALASKVRSRLSPEASTIETVNTLNHVMFHEMNFRGNREDYYDPRNSFLNDVIERRLGIPITMSVLYMEVARRVGLPLVGVGMPGHFLLKVYDVEGRQILIDPFNNGSMLNASECEQRMKEIYAGEVRFKPEFLLPVSRRQILTRMLNNLRHIYMTVRQFRKTLAIVDLVVAIYPRSPEDVKQRAMLRFSVGQLAGSLRDLEQYLKMSPDGSDVDELKHMAMSIRKTMATWN</sequence>
<reference evidence="3 4" key="1">
    <citation type="journal article" date="2009" name="Appl. Environ. Microbiol.">
        <title>Three genomes from the phylum Acidobacteria provide insight into the lifestyles of these microorganisms in soils.</title>
        <authorList>
            <person name="Ward N.L."/>
            <person name="Challacombe J.F."/>
            <person name="Janssen P.H."/>
            <person name="Henrissat B."/>
            <person name="Coutinho P.M."/>
            <person name="Wu M."/>
            <person name="Xie G."/>
            <person name="Haft D.H."/>
            <person name="Sait M."/>
            <person name="Badger J."/>
            <person name="Barabote R.D."/>
            <person name="Bradley B."/>
            <person name="Brettin T.S."/>
            <person name="Brinkac L.M."/>
            <person name="Bruce D."/>
            <person name="Creasy T."/>
            <person name="Daugherty S.C."/>
            <person name="Davidsen T.M."/>
            <person name="DeBoy R.T."/>
            <person name="Detter J.C."/>
            <person name="Dodson R.J."/>
            <person name="Durkin A.S."/>
            <person name="Ganapathy A."/>
            <person name="Gwinn-Giglio M."/>
            <person name="Han C.S."/>
            <person name="Khouri H."/>
            <person name="Kiss H."/>
            <person name="Kothari S.P."/>
            <person name="Madupu R."/>
            <person name="Nelson K.E."/>
            <person name="Nelson W.C."/>
            <person name="Paulsen I."/>
            <person name="Penn K."/>
            <person name="Ren Q."/>
            <person name="Rosovitz M.J."/>
            <person name="Selengut J.D."/>
            <person name="Shrivastava S."/>
            <person name="Sullivan S.A."/>
            <person name="Tapia R."/>
            <person name="Thompson L.S."/>
            <person name="Watkins K.L."/>
            <person name="Yang Q."/>
            <person name="Yu C."/>
            <person name="Zafar N."/>
            <person name="Zhou L."/>
            <person name="Kuske C.R."/>
        </authorList>
    </citation>
    <scope>NUCLEOTIDE SEQUENCE [LARGE SCALE GENOMIC DNA]</scope>
    <source>
        <strain evidence="3 4">Ellin345</strain>
    </source>
</reference>